<keyword evidence="3" id="KW-0378">Hydrolase</keyword>
<evidence type="ECO:0000313" key="5">
    <source>
        <dbReference type="EMBL" id="BCI62953.1"/>
    </source>
</evidence>
<dbReference type="InterPro" id="IPR036412">
    <property type="entry name" value="HAD-like_sf"/>
</dbReference>
<dbReference type="PANTHER" id="PTHR46470">
    <property type="entry name" value="N-ACYLNEURAMINATE-9-PHOSPHATASE"/>
    <property type="match status" value="1"/>
</dbReference>
<evidence type="ECO:0000256" key="4">
    <source>
        <dbReference type="ARBA" id="ARBA00022842"/>
    </source>
</evidence>
<dbReference type="InterPro" id="IPR023214">
    <property type="entry name" value="HAD_sf"/>
</dbReference>
<evidence type="ECO:0000313" key="6">
    <source>
        <dbReference type="Proteomes" id="UP000594042"/>
    </source>
</evidence>
<dbReference type="NCBIfam" id="TIGR01549">
    <property type="entry name" value="HAD-SF-IA-v1"/>
    <property type="match status" value="1"/>
</dbReference>
<dbReference type="Pfam" id="PF00702">
    <property type="entry name" value="Hydrolase"/>
    <property type="match status" value="1"/>
</dbReference>
<dbReference type="GO" id="GO:0016791">
    <property type="term" value="F:phosphatase activity"/>
    <property type="evidence" value="ECO:0007669"/>
    <property type="project" value="TreeGrafter"/>
</dbReference>
<comment type="cofactor">
    <cofactor evidence="1">
        <name>Mg(2+)</name>
        <dbReference type="ChEBI" id="CHEBI:18420"/>
    </cofactor>
</comment>
<keyword evidence="6" id="KW-1185">Reference proteome</keyword>
<dbReference type="SFLD" id="SFLDS00003">
    <property type="entry name" value="Haloacid_Dehalogenase"/>
    <property type="match status" value="1"/>
</dbReference>
<dbReference type="PANTHER" id="PTHR46470:SF2">
    <property type="entry name" value="GLYCERALDEHYDE 3-PHOSPHATE PHOSPHATASE"/>
    <property type="match status" value="1"/>
</dbReference>
<dbReference type="NCBIfam" id="TIGR01509">
    <property type="entry name" value="HAD-SF-IA-v3"/>
    <property type="match status" value="1"/>
</dbReference>
<evidence type="ECO:0000256" key="1">
    <source>
        <dbReference type="ARBA" id="ARBA00001946"/>
    </source>
</evidence>
<gene>
    <name evidence="5" type="ORF">Cop2CBH44_13060</name>
</gene>
<dbReference type="Gene3D" id="3.40.50.1000">
    <property type="entry name" value="HAD superfamily/HAD-like"/>
    <property type="match status" value="1"/>
</dbReference>
<dbReference type="KEGG" id="copr:Cop2CBH44_13060"/>
<dbReference type="GO" id="GO:0046872">
    <property type="term" value="F:metal ion binding"/>
    <property type="evidence" value="ECO:0007669"/>
    <property type="project" value="UniProtKB-KW"/>
</dbReference>
<dbReference type="GO" id="GO:0044281">
    <property type="term" value="P:small molecule metabolic process"/>
    <property type="evidence" value="ECO:0007669"/>
    <property type="project" value="UniProtKB-ARBA"/>
</dbReference>
<dbReference type="InterPro" id="IPR051400">
    <property type="entry name" value="HAD-like_hydrolase"/>
</dbReference>
<dbReference type="EMBL" id="AP023322">
    <property type="protein sequence ID" value="BCI62953.1"/>
    <property type="molecule type" value="Genomic_DNA"/>
</dbReference>
<keyword evidence="4" id="KW-0460">Magnesium</keyword>
<dbReference type="RefSeq" id="WP_200755752.1">
    <property type="nucleotide sequence ID" value="NZ_AP023322.1"/>
</dbReference>
<proteinExistence type="predicted"/>
<organism evidence="5 6">
    <name type="scientific">Coprobacter secundus subsp. similis</name>
    <dbReference type="NCBI Taxonomy" id="2751153"/>
    <lineage>
        <taxon>Bacteria</taxon>
        <taxon>Pseudomonadati</taxon>
        <taxon>Bacteroidota</taxon>
        <taxon>Bacteroidia</taxon>
        <taxon>Bacteroidales</taxon>
        <taxon>Barnesiellaceae</taxon>
        <taxon>Coprobacter</taxon>
    </lineage>
</organism>
<evidence type="ECO:0008006" key="7">
    <source>
        <dbReference type="Google" id="ProtNLM"/>
    </source>
</evidence>
<dbReference type="PRINTS" id="PR00413">
    <property type="entry name" value="HADHALOGNASE"/>
</dbReference>
<accession>A0A7G1HV91</accession>
<sequence>MIKGLIFDYGGTIDSDGVHWSEILWESYLQYSIPVSKSQFRNVYVLAERELAKHPYIRPEYNFYDLLEIKIDLELGYLIEQGVLDLVYKKYATEMARFCYDKARKTVNKACKILDSLNECYPMVLVSNFYGNIQTVLTDFGLNKYFSHVVESAIVGVRKPDPRIFQLGVEALGLKPQETVVIGDSYKKDIVPASSLGCQTIWLKGKGWTDEEDVIKHEHIIYSFGDLKNILLKVV</sequence>
<dbReference type="SUPFAM" id="SSF56784">
    <property type="entry name" value="HAD-like"/>
    <property type="match status" value="1"/>
</dbReference>
<dbReference type="InterPro" id="IPR006439">
    <property type="entry name" value="HAD-SF_hydro_IA"/>
</dbReference>
<dbReference type="AlphaFoldDB" id="A0A7G1HV91"/>
<evidence type="ECO:0000256" key="3">
    <source>
        <dbReference type="ARBA" id="ARBA00022801"/>
    </source>
</evidence>
<keyword evidence="2" id="KW-0479">Metal-binding</keyword>
<dbReference type="SFLD" id="SFLDG01129">
    <property type="entry name" value="C1.5:_HAD__Beta-PGM__Phosphata"/>
    <property type="match status" value="1"/>
</dbReference>
<dbReference type="Proteomes" id="UP000594042">
    <property type="component" value="Chromosome"/>
</dbReference>
<reference evidence="6" key="1">
    <citation type="submission" date="2020-07" db="EMBL/GenBank/DDBJ databases">
        <title>Complete genome sequencing of Coprobacter sp. strain 2CBH44.</title>
        <authorList>
            <person name="Sakamoto M."/>
            <person name="Murakami T."/>
            <person name="Mori H."/>
        </authorList>
    </citation>
    <scope>NUCLEOTIDE SEQUENCE [LARGE SCALE GENOMIC DNA]</scope>
    <source>
        <strain evidence="6">2CBH44</strain>
    </source>
</reference>
<name>A0A7G1HV91_9BACT</name>
<protein>
    <recommendedName>
        <fullName evidence="7">Haloacid dehalogenase</fullName>
    </recommendedName>
</protein>
<evidence type="ECO:0000256" key="2">
    <source>
        <dbReference type="ARBA" id="ARBA00022723"/>
    </source>
</evidence>